<comment type="caution">
    <text evidence="1">The sequence shown here is derived from an EMBL/GenBank/DDBJ whole genome shotgun (WGS) entry which is preliminary data.</text>
</comment>
<reference evidence="1 2" key="1">
    <citation type="journal article" date="2023" name="Sci. Data">
        <title>Genome assembly of the Korean intertidal mud-creeper Batillaria attramentaria.</title>
        <authorList>
            <person name="Patra A.K."/>
            <person name="Ho P.T."/>
            <person name="Jun S."/>
            <person name="Lee S.J."/>
            <person name="Kim Y."/>
            <person name="Won Y.J."/>
        </authorList>
    </citation>
    <scope>NUCLEOTIDE SEQUENCE [LARGE SCALE GENOMIC DNA]</scope>
    <source>
        <strain evidence="1">Wonlab-2016</strain>
    </source>
</reference>
<protein>
    <submittedName>
        <fullName evidence="1">Uncharacterized protein</fullName>
    </submittedName>
</protein>
<sequence length="122" mass="14063">MSEHSCIAESNKTIIVFKHSVHVKFHRCHGDGCDEVVENTPVLLERHAVVQMPTPLILFPFRQFFLGAPPLSSLSKCSPMLLTTRRHYLLKAMSVTCQRTLRRTSRQRLGIFRKLLFCLVTR</sequence>
<evidence type="ECO:0000313" key="2">
    <source>
        <dbReference type="Proteomes" id="UP001519460"/>
    </source>
</evidence>
<proteinExistence type="predicted"/>
<accession>A0ABD0JJ94</accession>
<dbReference type="EMBL" id="JACVVK020000423">
    <property type="protein sequence ID" value="KAK7474823.1"/>
    <property type="molecule type" value="Genomic_DNA"/>
</dbReference>
<gene>
    <name evidence="1" type="ORF">BaRGS_00033895</name>
</gene>
<keyword evidence="2" id="KW-1185">Reference proteome</keyword>
<name>A0ABD0JJ94_9CAEN</name>
<dbReference type="AlphaFoldDB" id="A0ABD0JJ94"/>
<dbReference type="Proteomes" id="UP001519460">
    <property type="component" value="Unassembled WGS sequence"/>
</dbReference>
<evidence type="ECO:0000313" key="1">
    <source>
        <dbReference type="EMBL" id="KAK7474823.1"/>
    </source>
</evidence>
<organism evidence="1 2">
    <name type="scientific">Batillaria attramentaria</name>
    <dbReference type="NCBI Taxonomy" id="370345"/>
    <lineage>
        <taxon>Eukaryota</taxon>
        <taxon>Metazoa</taxon>
        <taxon>Spiralia</taxon>
        <taxon>Lophotrochozoa</taxon>
        <taxon>Mollusca</taxon>
        <taxon>Gastropoda</taxon>
        <taxon>Caenogastropoda</taxon>
        <taxon>Sorbeoconcha</taxon>
        <taxon>Cerithioidea</taxon>
        <taxon>Batillariidae</taxon>
        <taxon>Batillaria</taxon>
    </lineage>
</organism>